<protein>
    <recommendedName>
        <fullName evidence="1">UBC core domain-containing protein</fullName>
    </recommendedName>
</protein>
<dbReference type="InterPro" id="IPR016135">
    <property type="entry name" value="UBQ-conjugating_enzyme/RWD"/>
</dbReference>
<evidence type="ECO:0000313" key="2">
    <source>
        <dbReference type="EMBL" id="CAF1047062.1"/>
    </source>
</evidence>
<dbReference type="AlphaFoldDB" id="A0A8S2JUK4"/>
<dbReference type="Pfam" id="PF00179">
    <property type="entry name" value="UQ_con"/>
    <property type="match status" value="1"/>
</dbReference>
<dbReference type="InterPro" id="IPR000608">
    <property type="entry name" value="UBC"/>
</dbReference>
<dbReference type="PROSITE" id="PS50127">
    <property type="entry name" value="UBC_2"/>
    <property type="match status" value="1"/>
</dbReference>
<organism evidence="3 4">
    <name type="scientific">Didymodactylos carnosus</name>
    <dbReference type="NCBI Taxonomy" id="1234261"/>
    <lineage>
        <taxon>Eukaryota</taxon>
        <taxon>Metazoa</taxon>
        <taxon>Spiralia</taxon>
        <taxon>Gnathifera</taxon>
        <taxon>Rotifera</taxon>
        <taxon>Eurotatoria</taxon>
        <taxon>Bdelloidea</taxon>
        <taxon>Philodinida</taxon>
        <taxon>Philodinidae</taxon>
        <taxon>Didymodactylos</taxon>
    </lineage>
</organism>
<gene>
    <name evidence="2" type="ORF">OVA965_LOCUS16780</name>
    <name evidence="3" type="ORF">TMI583_LOCUS16790</name>
</gene>
<accession>A0A8S2JUK4</accession>
<proteinExistence type="predicted"/>
<dbReference type="PANTHER" id="PTHR24068">
    <property type="entry name" value="UBIQUITIN-CONJUGATING ENZYME E2"/>
    <property type="match status" value="1"/>
</dbReference>
<reference evidence="3" key="1">
    <citation type="submission" date="2021-02" db="EMBL/GenBank/DDBJ databases">
        <authorList>
            <person name="Nowell W R."/>
        </authorList>
    </citation>
    <scope>NUCLEOTIDE SEQUENCE</scope>
</reference>
<evidence type="ECO:0000313" key="4">
    <source>
        <dbReference type="Proteomes" id="UP000682733"/>
    </source>
</evidence>
<dbReference type="EMBL" id="CAJOBA010007875">
    <property type="protein sequence ID" value="CAF3814913.1"/>
    <property type="molecule type" value="Genomic_DNA"/>
</dbReference>
<dbReference type="PROSITE" id="PS51996">
    <property type="entry name" value="TR_MART"/>
    <property type="match status" value="1"/>
</dbReference>
<dbReference type="Proteomes" id="UP000677228">
    <property type="component" value="Unassembled WGS sequence"/>
</dbReference>
<evidence type="ECO:0000313" key="3">
    <source>
        <dbReference type="EMBL" id="CAF3814913.1"/>
    </source>
</evidence>
<dbReference type="SMART" id="SM00212">
    <property type="entry name" value="UBCc"/>
    <property type="match status" value="1"/>
</dbReference>
<dbReference type="Proteomes" id="UP000682733">
    <property type="component" value="Unassembled WGS sequence"/>
</dbReference>
<dbReference type="Gene3D" id="3.10.110.10">
    <property type="entry name" value="Ubiquitin Conjugating Enzyme"/>
    <property type="match status" value="1"/>
</dbReference>
<evidence type="ECO:0000259" key="1">
    <source>
        <dbReference type="PROSITE" id="PS50127"/>
    </source>
</evidence>
<feature type="domain" description="UBC core" evidence="1">
    <location>
        <begin position="593"/>
        <end position="735"/>
    </location>
</feature>
<dbReference type="Gene3D" id="3.90.176.10">
    <property type="entry name" value="Toxin ADP-ribosyltransferase, Chain A, domain 1"/>
    <property type="match status" value="1"/>
</dbReference>
<dbReference type="EMBL" id="CAJNOK010007863">
    <property type="protein sequence ID" value="CAF1047062.1"/>
    <property type="molecule type" value="Genomic_DNA"/>
</dbReference>
<comment type="caution">
    <text evidence="3">The sequence shown here is derived from an EMBL/GenBank/DDBJ whole genome shotgun (WGS) entry which is preliminary data.</text>
</comment>
<sequence>MAKIPSMIESNIIQQRNIKEDGNSAYGLYEDDEIKFSSQTKVPEIEKEWQPNKLEQGNIGETLKKHAHLMINQQQQELIDDISRQRSRKEPFGSEAQTRDVDLIDIAVDIDKNKLLKPPIFRTVIEHDAICTDADHKPPTLVIEERPTKYANDFVLILLDEHLHTISNHYFEHHVGLEKIIKFFEKFHNLEHCINYLKTLSQKQIYLIISSILSNKIDITIDRFPQIIRIYLFTAQNIRNLSIKNSAMVFHKHMKENERGYSKDFLPLNFVCKNEQMSMLNDIESHFGDFLLLQSILMSLKNTDRGRQDMITYLNFFCNNEPRYLEEIAECDKTYKPKDAINWYTRTSFMYRTLNTTCRTQNIECMFQLRYYMNDLNQQITNEFQELKDVIDERYIFYRGKVMYLEELEELKSCEGKYILTKTFLSVTLMRDVADIYAGASAHLEDGQVSVVYKIEVETDHSKPFALVRDKTAIKDDDELLFIINMFFKIISVKEIKDNCWEIHVRRDKEVAKEEKQILDCIQAQNQQTDPFKIAAHLTQIQIDNKLPMKISSRPIIQELPKTNFTYENVKELLNEDSSLMSTSTVRTCRMSGSSKRAMVELKKLEIKPPLLQLKTEDRIWHVLLEGPQSTPYENGKFWIKIEFAKAYPFKPPHVNMTTPVYHLNIDKTGKLCIHILGDGFSPAISMQTIIHEWYSVFKDPLIDDALDANLAALYQSNYTEYCTNARKWTERYAMGE</sequence>
<dbReference type="SUPFAM" id="SSF54495">
    <property type="entry name" value="UBC-like"/>
    <property type="match status" value="1"/>
</dbReference>
<dbReference type="SUPFAM" id="SSF56399">
    <property type="entry name" value="ADP-ribosylation"/>
    <property type="match status" value="1"/>
</dbReference>
<name>A0A8S2JUK4_9BILA</name>